<dbReference type="Proteomes" id="UP001281003">
    <property type="component" value="Unassembled WGS sequence"/>
</dbReference>
<proteinExistence type="predicted"/>
<feature type="compositionally biased region" description="Polar residues" evidence="1">
    <location>
        <begin position="348"/>
        <end position="400"/>
    </location>
</feature>
<feature type="region of interest" description="Disordered" evidence="1">
    <location>
        <begin position="95"/>
        <end position="158"/>
    </location>
</feature>
<dbReference type="AlphaFoldDB" id="A0AAE0PNH2"/>
<evidence type="ECO:0000256" key="1">
    <source>
        <dbReference type="SAM" id="MobiDB-lite"/>
    </source>
</evidence>
<feature type="compositionally biased region" description="Polar residues" evidence="1">
    <location>
        <begin position="224"/>
        <end position="247"/>
    </location>
</feature>
<name>A0AAE0PNH2_SORBR</name>
<feature type="compositionally biased region" description="Polar residues" evidence="1">
    <location>
        <begin position="96"/>
        <end position="113"/>
    </location>
</feature>
<evidence type="ECO:0000313" key="3">
    <source>
        <dbReference type="Proteomes" id="UP001281003"/>
    </source>
</evidence>
<feature type="compositionally biased region" description="Polar residues" evidence="1">
    <location>
        <begin position="170"/>
        <end position="182"/>
    </location>
</feature>
<keyword evidence="3" id="KW-1185">Reference proteome</keyword>
<feature type="compositionally biased region" description="Polar residues" evidence="1">
    <location>
        <begin position="457"/>
        <end position="467"/>
    </location>
</feature>
<gene>
    <name evidence="2" type="ORF">B0T20DRAFT_17236</name>
</gene>
<feature type="region of interest" description="Disordered" evidence="1">
    <location>
        <begin position="266"/>
        <end position="296"/>
    </location>
</feature>
<feature type="region of interest" description="Disordered" evidence="1">
    <location>
        <begin position="170"/>
        <end position="206"/>
    </location>
</feature>
<feature type="compositionally biased region" description="Low complexity" evidence="1">
    <location>
        <begin position="426"/>
        <end position="446"/>
    </location>
</feature>
<evidence type="ECO:0000313" key="2">
    <source>
        <dbReference type="EMBL" id="KAK3403106.1"/>
    </source>
</evidence>
<dbReference type="EMBL" id="JAUTDP010000001">
    <property type="protein sequence ID" value="KAK3403106.1"/>
    <property type="molecule type" value="Genomic_DNA"/>
</dbReference>
<accession>A0AAE0PNH2</accession>
<reference evidence="2" key="2">
    <citation type="submission" date="2023-07" db="EMBL/GenBank/DDBJ databases">
        <authorList>
            <consortium name="Lawrence Berkeley National Laboratory"/>
            <person name="Haridas S."/>
            <person name="Hensen N."/>
            <person name="Bonometti L."/>
            <person name="Westerberg I."/>
            <person name="Brannstrom I.O."/>
            <person name="Guillou S."/>
            <person name="Cros-Aarteil S."/>
            <person name="Calhoun S."/>
            <person name="Kuo A."/>
            <person name="Mondo S."/>
            <person name="Pangilinan J."/>
            <person name="Riley R."/>
            <person name="LaButti K."/>
            <person name="Andreopoulos B."/>
            <person name="Lipzen A."/>
            <person name="Chen C."/>
            <person name="Yanf M."/>
            <person name="Daum C."/>
            <person name="Ng V."/>
            <person name="Clum A."/>
            <person name="Steindorff A."/>
            <person name="Ohm R."/>
            <person name="Martin F."/>
            <person name="Silar P."/>
            <person name="Natvig D."/>
            <person name="Lalanne C."/>
            <person name="Gautier V."/>
            <person name="Ament-velasquez S.L."/>
            <person name="Kruys A."/>
            <person name="Hutchinson M.I."/>
            <person name="Powell A.J."/>
            <person name="Barry K."/>
            <person name="Miller A.N."/>
            <person name="Grigoriev I.V."/>
            <person name="Debuchy R."/>
            <person name="Gladieux P."/>
            <person name="Thoren M.H."/>
            <person name="Johannesson H."/>
        </authorList>
    </citation>
    <scope>NUCLEOTIDE SEQUENCE</scope>
    <source>
        <strain evidence="2">FGSC 1904</strain>
    </source>
</reference>
<feature type="region of interest" description="Disordered" evidence="1">
    <location>
        <begin position="412"/>
        <end position="467"/>
    </location>
</feature>
<organism evidence="2 3">
    <name type="scientific">Sordaria brevicollis</name>
    <dbReference type="NCBI Taxonomy" id="83679"/>
    <lineage>
        <taxon>Eukaryota</taxon>
        <taxon>Fungi</taxon>
        <taxon>Dikarya</taxon>
        <taxon>Ascomycota</taxon>
        <taxon>Pezizomycotina</taxon>
        <taxon>Sordariomycetes</taxon>
        <taxon>Sordariomycetidae</taxon>
        <taxon>Sordariales</taxon>
        <taxon>Sordariaceae</taxon>
        <taxon>Sordaria</taxon>
    </lineage>
</organism>
<feature type="region of interest" description="Disordered" evidence="1">
    <location>
        <begin position="224"/>
        <end position="251"/>
    </location>
</feature>
<reference evidence="2" key="1">
    <citation type="journal article" date="2023" name="Mol. Phylogenet. Evol.">
        <title>Genome-scale phylogeny and comparative genomics of the fungal order Sordariales.</title>
        <authorList>
            <person name="Hensen N."/>
            <person name="Bonometti L."/>
            <person name="Westerberg I."/>
            <person name="Brannstrom I.O."/>
            <person name="Guillou S."/>
            <person name="Cros-Aarteil S."/>
            <person name="Calhoun S."/>
            <person name="Haridas S."/>
            <person name="Kuo A."/>
            <person name="Mondo S."/>
            <person name="Pangilinan J."/>
            <person name="Riley R."/>
            <person name="LaButti K."/>
            <person name="Andreopoulos B."/>
            <person name="Lipzen A."/>
            <person name="Chen C."/>
            <person name="Yan M."/>
            <person name="Daum C."/>
            <person name="Ng V."/>
            <person name="Clum A."/>
            <person name="Steindorff A."/>
            <person name="Ohm R.A."/>
            <person name="Martin F."/>
            <person name="Silar P."/>
            <person name="Natvig D.O."/>
            <person name="Lalanne C."/>
            <person name="Gautier V."/>
            <person name="Ament-Velasquez S.L."/>
            <person name="Kruys A."/>
            <person name="Hutchinson M.I."/>
            <person name="Powell A.J."/>
            <person name="Barry K."/>
            <person name="Miller A.N."/>
            <person name="Grigoriev I.V."/>
            <person name="Debuchy R."/>
            <person name="Gladieux P."/>
            <person name="Hiltunen Thoren M."/>
            <person name="Johannesson H."/>
        </authorList>
    </citation>
    <scope>NUCLEOTIDE SEQUENCE</scope>
    <source>
        <strain evidence="2">FGSC 1904</strain>
    </source>
</reference>
<feature type="compositionally biased region" description="Basic and acidic residues" evidence="1">
    <location>
        <begin position="140"/>
        <end position="152"/>
    </location>
</feature>
<protein>
    <submittedName>
        <fullName evidence="2">Uncharacterized protein</fullName>
    </submittedName>
</protein>
<sequence length="467" mass="51422">MGGKQWSKQEELVFWKEVVPRSPKRVGVHRQNREHSWKECATWMQRRMGPKESRRTYTELCLFEHYFQNAEKQKFSPHAELLVRKYLRQKKLDEANQGQSNGQLNAQSVSNGNDHGEPQAPEPLNNAGSHGPMTPIRPRNATEKTRNTDRQVDTPWSMVPFAPGYNNSDGYGSIGSPASSPSFPGRAGHLHHSKPKVPLGRTKMSTAPMAPMDEEELPSLASLQADSPLGNVSPSISGQHSEINSSPPIYMPQAMRPQSVIERQAASAGMSVQDLLNSSPAKQEPMPQAYHGPADNGYGFQGGYDYQPNYAQNLGQGYNNGYSQGYTSGYAPSYGQGYNNGYQSNGQVFYSSPGPQNRPGNNGYPNWYQSYESSPGPQGPNNGVQNYNQGYESSPNGAQNRVDNESVAIQAPSNNATRSSHEAEPYNNEYNGYNNANGYNNTNIPNGDEEELPAYSTHGNQQSMTSA</sequence>
<feature type="region of interest" description="Disordered" evidence="1">
    <location>
        <begin position="345"/>
        <end position="400"/>
    </location>
</feature>
<comment type="caution">
    <text evidence="2">The sequence shown here is derived from an EMBL/GenBank/DDBJ whole genome shotgun (WGS) entry which is preliminary data.</text>
</comment>